<proteinExistence type="predicted"/>
<evidence type="ECO:0000313" key="1">
    <source>
        <dbReference type="EMBL" id="SVD67678.1"/>
    </source>
</evidence>
<protein>
    <recommendedName>
        <fullName evidence="2">Nucleoside phosphorylase domain-containing protein</fullName>
    </recommendedName>
</protein>
<reference evidence="1" key="1">
    <citation type="submission" date="2018-05" db="EMBL/GenBank/DDBJ databases">
        <authorList>
            <person name="Lanie J.A."/>
            <person name="Ng W.-L."/>
            <person name="Kazmierczak K.M."/>
            <person name="Andrzejewski T.M."/>
            <person name="Davidsen T.M."/>
            <person name="Wayne K.J."/>
            <person name="Tettelin H."/>
            <person name="Glass J.I."/>
            <person name="Rusch D."/>
            <person name="Podicherti R."/>
            <person name="Tsui H.-C.T."/>
            <person name="Winkler M.E."/>
        </authorList>
    </citation>
    <scope>NUCLEOTIDE SEQUENCE</scope>
</reference>
<feature type="non-terminal residue" evidence="1">
    <location>
        <position position="152"/>
    </location>
</feature>
<sequence length="152" mass="16779">MPTGQVNFVVALRAEAEPIIEYFGMSPVDSEEGFYRFGHIQSGIGLILSGIGRNNAATAVCHQACETNYAAWINLGTVVHYGLPLGAPRIAHKVHCVPTRRSWYPQFVFEIPCPTATVRTIDRISENFPTDDLYDTEASGFYEAAAQFSPHE</sequence>
<dbReference type="EMBL" id="UINC01165978">
    <property type="protein sequence ID" value="SVD67678.1"/>
    <property type="molecule type" value="Genomic_DNA"/>
</dbReference>
<dbReference type="InterPro" id="IPR035994">
    <property type="entry name" value="Nucleoside_phosphorylase_sf"/>
</dbReference>
<gene>
    <name evidence="1" type="ORF">METZ01_LOCUS420532</name>
</gene>
<dbReference type="AlphaFoldDB" id="A0A382XBF0"/>
<dbReference type="GO" id="GO:0003824">
    <property type="term" value="F:catalytic activity"/>
    <property type="evidence" value="ECO:0007669"/>
    <property type="project" value="InterPro"/>
</dbReference>
<name>A0A382XBF0_9ZZZZ</name>
<accession>A0A382XBF0</accession>
<evidence type="ECO:0008006" key="2">
    <source>
        <dbReference type="Google" id="ProtNLM"/>
    </source>
</evidence>
<organism evidence="1">
    <name type="scientific">marine metagenome</name>
    <dbReference type="NCBI Taxonomy" id="408172"/>
    <lineage>
        <taxon>unclassified sequences</taxon>
        <taxon>metagenomes</taxon>
        <taxon>ecological metagenomes</taxon>
    </lineage>
</organism>
<dbReference type="GO" id="GO:0009116">
    <property type="term" value="P:nucleoside metabolic process"/>
    <property type="evidence" value="ECO:0007669"/>
    <property type="project" value="InterPro"/>
</dbReference>
<dbReference type="SUPFAM" id="SSF53167">
    <property type="entry name" value="Purine and uridine phosphorylases"/>
    <property type="match status" value="1"/>
</dbReference>
<dbReference type="Gene3D" id="3.40.50.1580">
    <property type="entry name" value="Nucleoside phosphorylase domain"/>
    <property type="match status" value="1"/>
</dbReference>